<dbReference type="EMBL" id="CP002010">
    <property type="protein sequence ID" value="ADH01302.1"/>
    <property type="molecule type" value="Genomic_DNA"/>
</dbReference>
<evidence type="ECO:0000256" key="1">
    <source>
        <dbReference type="SAM" id="MobiDB-lite"/>
    </source>
</evidence>
<dbReference type="HOGENOM" id="CLU_2477106_0_0_11"/>
<reference evidence="2 3" key="1">
    <citation type="journal article" date="2010" name="J. Bacteriol.">
        <title>Complete genome sequence of Bifidobacterium longum JDM301.</title>
        <authorList>
            <person name="Wei Y.X."/>
            <person name="Zhang Z.Y."/>
            <person name="Liu C."/>
            <person name="Zhu Y.Z."/>
            <person name="Zhu Y.Q."/>
            <person name="Zheng H."/>
            <person name="Zhao G.P."/>
            <person name="Wang S."/>
            <person name="Guo X.K."/>
        </authorList>
    </citation>
    <scope>NUCLEOTIDE SEQUENCE [LARGE SCALE GENOMIC DNA]</scope>
    <source>
        <strain evidence="2 3">JDM301</strain>
    </source>
</reference>
<sequence length="87" mass="9787">MAGSADGAYRTLVWRHEPFRDPRDPESATFRWVSWRGPEASAPAPGLQDTGTDRNRVLREPSGASRTTIRAEQKSGHIIMIKVREKI</sequence>
<proteinExistence type="predicted"/>
<gene>
    <name evidence="2" type="ordered locus">BLJ_1879</name>
</gene>
<organism evidence="2 3">
    <name type="scientific">Bifidobacterium longum subsp. longum (strain JDM301)</name>
    <dbReference type="NCBI Taxonomy" id="759350"/>
    <lineage>
        <taxon>Bacteria</taxon>
        <taxon>Bacillati</taxon>
        <taxon>Actinomycetota</taxon>
        <taxon>Actinomycetes</taxon>
        <taxon>Bifidobacteriales</taxon>
        <taxon>Bifidobacteriaceae</taxon>
        <taxon>Bifidobacterium</taxon>
    </lineage>
</organism>
<accession>D6ZWP7</accession>
<dbReference type="Proteomes" id="UP000006740">
    <property type="component" value="Chromosome"/>
</dbReference>
<protein>
    <submittedName>
        <fullName evidence="2">Transposase-like protein</fullName>
    </submittedName>
</protein>
<name>D6ZWP7_BIFLJ</name>
<dbReference type="AlphaFoldDB" id="D6ZWP7"/>
<evidence type="ECO:0000313" key="2">
    <source>
        <dbReference type="EMBL" id="ADH01302.1"/>
    </source>
</evidence>
<dbReference type="KEGG" id="bll:BLJ_1879"/>
<evidence type="ECO:0000313" key="3">
    <source>
        <dbReference type="Proteomes" id="UP000006740"/>
    </source>
</evidence>
<feature type="region of interest" description="Disordered" evidence="1">
    <location>
        <begin position="37"/>
        <end position="71"/>
    </location>
</feature>